<keyword evidence="3" id="KW-1185">Reference proteome</keyword>
<dbReference type="AlphaFoldDB" id="A0A437S653"/>
<evidence type="ECO:0000313" key="3">
    <source>
        <dbReference type="Proteomes" id="UP000288812"/>
    </source>
</evidence>
<dbReference type="OrthoDB" id="7314861at2"/>
<dbReference type="GO" id="GO:0004175">
    <property type="term" value="F:endopeptidase activity"/>
    <property type="evidence" value="ECO:0007669"/>
    <property type="project" value="TreeGrafter"/>
</dbReference>
<dbReference type="GO" id="GO:0030288">
    <property type="term" value="C:outer membrane-bounded periplasmic space"/>
    <property type="evidence" value="ECO:0007669"/>
    <property type="project" value="TreeGrafter"/>
</dbReference>
<comment type="caution">
    <text evidence="2">The sequence shown here is derived from an EMBL/GenBank/DDBJ whole genome shotgun (WGS) entry which is preliminary data.</text>
</comment>
<dbReference type="PANTHER" id="PTHR32060:SF30">
    <property type="entry name" value="CARBOXY-TERMINAL PROCESSING PROTEASE CTPA"/>
    <property type="match status" value="1"/>
</dbReference>
<name>A0A437S653_9FIRM</name>
<dbReference type="InterPro" id="IPR029045">
    <property type="entry name" value="ClpP/crotonase-like_dom_sf"/>
</dbReference>
<dbReference type="EMBL" id="RLIH01000009">
    <property type="protein sequence ID" value="RVU54513.1"/>
    <property type="molecule type" value="Genomic_DNA"/>
</dbReference>
<gene>
    <name evidence="2" type="ORF">EF514_07085</name>
</gene>
<dbReference type="PANTHER" id="PTHR32060">
    <property type="entry name" value="TAIL-SPECIFIC PROTEASE"/>
    <property type="match status" value="1"/>
</dbReference>
<proteinExistence type="predicted"/>
<dbReference type="GO" id="GO:0008236">
    <property type="term" value="F:serine-type peptidase activity"/>
    <property type="evidence" value="ECO:0007669"/>
    <property type="project" value="InterPro"/>
</dbReference>
<protein>
    <submittedName>
        <fullName evidence="2">Peptidase S41</fullName>
    </submittedName>
</protein>
<evidence type="ECO:0000313" key="2">
    <source>
        <dbReference type="EMBL" id="RVU54513.1"/>
    </source>
</evidence>
<dbReference type="Proteomes" id="UP000288812">
    <property type="component" value="Unassembled WGS sequence"/>
</dbReference>
<dbReference type="SUPFAM" id="SSF52096">
    <property type="entry name" value="ClpP/crotonase"/>
    <property type="match status" value="1"/>
</dbReference>
<reference evidence="2 3" key="1">
    <citation type="submission" date="2018-11" db="EMBL/GenBank/DDBJ databases">
        <title>Genome sequencing and assembly of Anaerosphaera sp. nov., GS7-6-2.</title>
        <authorList>
            <person name="Rettenmaier R."/>
            <person name="Liebl W."/>
            <person name="Zverlov V."/>
        </authorList>
    </citation>
    <scope>NUCLEOTIDE SEQUENCE [LARGE SCALE GENOMIC DNA]</scope>
    <source>
        <strain evidence="2 3">GS7-6-2</strain>
    </source>
</reference>
<organism evidence="2 3">
    <name type="scientific">Anaerosphaera multitolerans</name>
    <dbReference type="NCBI Taxonomy" id="2487351"/>
    <lineage>
        <taxon>Bacteria</taxon>
        <taxon>Bacillati</taxon>
        <taxon>Bacillota</taxon>
        <taxon>Tissierellia</taxon>
        <taxon>Tissierellales</taxon>
        <taxon>Peptoniphilaceae</taxon>
        <taxon>Anaerosphaera</taxon>
    </lineage>
</organism>
<dbReference type="InterPro" id="IPR005151">
    <property type="entry name" value="Tail-specific_protease"/>
</dbReference>
<feature type="domain" description="Tail specific protease" evidence="1">
    <location>
        <begin position="107"/>
        <end position="314"/>
    </location>
</feature>
<dbReference type="Pfam" id="PF03572">
    <property type="entry name" value="Peptidase_S41"/>
    <property type="match status" value="1"/>
</dbReference>
<dbReference type="SMART" id="SM00245">
    <property type="entry name" value="TSPc"/>
    <property type="match status" value="1"/>
</dbReference>
<dbReference type="Gene3D" id="3.90.226.10">
    <property type="entry name" value="2-enoyl-CoA Hydratase, Chain A, domain 1"/>
    <property type="match status" value="1"/>
</dbReference>
<dbReference type="GO" id="GO:0006508">
    <property type="term" value="P:proteolysis"/>
    <property type="evidence" value="ECO:0007669"/>
    <property type="project" value="InterPro"/>
</dbReference>
<sequence>MKLRKGDKMKNLNIKRCTVFFMLLSIVILGVGKTTYAKETTTSQEITAESYGKKAINIMDKNGLYKNTKEWKEAKKEVFEDLKKVKTYEETYPIIEKAIKVAGGKHSFFIKKPLVDETQELNAIEYPTTEYKDNILTLKLPSYVGTKEQGQKYADTLANKIITSKNLKGVVVDLRENGGGDMGPMLAGLAPLLPDGNLMYFESNRGTSPVKLTKGLISGGGMPTRAKVGHIKVKTKVAILTGENTASSAEATFISFMGLDNVKSFGKPTAGYASANTVIPLADGAEMVLTIARDKARTGEVFAEDPIVPDMVTDNPLEEAIKWINE</sequence>
<accession>A0A437S653</accession>
<evidence type="ECO:0000259" key="1">
    <source>
        <dbReference type="SMART" id="SM00245"/>
    </source>
</evidence>
<dbReference type="GO" id="GO:0007165">
    <property type="term" value="P:signal transduction"/>
    <property type="evidence" value="ECO:0007669"/>
    <property type="project" value="TreeGrafter"/>
</dbReference>